<dbReference type="Gene3D" id="2.60.120.10">
    <property type="entry name" value="Jelly Rolls"/>
    <property type="match status" value="1"/>
</dbReference>
<proteinExistence type="predicted"/>
<evidence type="ECO:0000313" key="1">
    <source>
        <dbReference type="EMBL" id="OGF62487.1"/>
    </source>
</evidence>
<dbReference type="AlphaFoldDB" id="A0A1F5VGA6"/>
<dbReference type="InterPro" id="IPR011051">
    <property type="entry name" value="RmlC_Cupin_sf"/>
</dbReference>
<gene>
    <name evidence="1" type="ORF">A2834_03410</name>
</gene>
<evidence type="ECO:0000313" key="2">
    <source>
        <dbReference type="Proteomes" id="UP000179251"/>
    </source>
</evidence>
<reference evidence="1 2" key="1">
    <citation type="journal article" date="2016" name="Nat. Commun.">
        <title>Thousands of microbial genomes shed light on interconnected biogeochemical processes in an aquifer system.</title>
        <authorList>
            <person name="Anantharaman K."/>
            <person name="Brown C.T."/>
            <person name="Hug L.A."/>
            <person name="Sharon I."/>
            <person name="Castelle C.J."/>
            <person name="Probst A.J."/>
            <person name="Thomas B.C."/>
            <person name="Singh A."/>
            <person name="Wilkins M.J."/>
            <person name="Karaoz U."/>
            <person name="Brodie E.L."/>
            <person name="Williams K.H."/>
            <person name="Hubbard S.S."/>
            <person name="Banfield J.F."/>
        </authorList>
    </citation>
    <scope>NUCLEOTIDE SEQUENCE [LARGE SCALE GENOMIC DNA]</scope>
</reference>
<protein>
    <recommendedName>
        <fullName evidence="3">Cupin 2 conserved barrel domain-containing protein</fullName>
    </recommendedName>
</protein>
<evidence type="ECO:0008006" key="3">
    <source>
        <dbReference type="Google" id="ProtNLM"/>
    </source>
</evidence>
<dbReference type="Proteomes" id="UP000179251">
    <property type="component" value="Unassembled WGS sequence"/>
</dbReference>
<accession>A0A1F5VGA6</accession>
<dbReference type="STRING" id="1798325.A2834_03410"/>
<dbReference type="EMBL" id="MFHD01000017">
    <property type="protein sequence ID" value="OGF62487.1"/>
    <property type="molecule type" value="Genomic_DNA"/>
</dbReference>
<organism evidence="1 2">
    <name type="scientific">Candidatus Giovannonibacteria bacterium RIFCSPHIGHO2_01_FULL_45_23</name>
    <dbReference type="NCBI Taxonomy" id="1798325"/>
    <lineage>
        <taxon>Bacteria</taxon>
        <taxon>Candidatus Giovannoniibacteriota</taxon>
    </lineage>
</organism>
<name>A0A1F5VGA6_9BACT</name>
<sequence>MKDCVLIRKKEVNNVLALEPMRGKRQLEPFRALFLSKKIPFGIMEDHEVSEAEAEVHKHEADLWIGLEGKAEFIYGGELVEPWIREGTHSNELGGEDIKGGTKVVLKAGDILYIPAGQPHMHTSSKTARMLIIKIPER</sequence>
<comment type="caution">
    <text evidence="1">The sequence shown here is derived from an EMBL/GenBank/DDBJ whole genome shotgun (WGS) entry which is preliminary data.</text>
</comment>
<dbReference type="InterPro" id="IPR014710">
    <property type="entry name" value="RmlC-like_jellyroll"/>
</dbReference>
<dbReference type="SUPFAM" id="SSF51182">
    <property type="entry name" value="RmlC-like cupins"/>
    <property type="match status" value="1"/>
</dbReference>